<evidence type="ECO:0000256" key="1">
    <source>
        <dbReference type="SAM" id="SignalP"/>
    </source>
</evidence>
<feature type="chain" id="PRO_5037100391" evidence="1">
    <location>
        <begin position="26"/>
        <end position="96"/>
    </location>
</feature>
<dbReference type="AlphaFoldDB" id="A0A975CT44"/>
<gene>
    <name evidence="2" type="ORF">J3359_04490</name>
</gene>
<dbReference type="Proteomes" id="UP000663920">
    <property type="component" value="Chromosome"/>
</dbReference>
<accession>A0A975CT44</accession>
<dbReference type="RefSeq" id="WP_208079554.1">
    <property type="nucleotide sequence ID" value="NZ_CP071869.1"/>
</dbReference>
<evidence type="ECO:0000313" key="2">
    <source>
        <dbReference type="EMBL" id="QTE23547.1"/>
    </source>
</evidence>
<proteinExistence type="predicted"/>
<keyword evidence="3" id="KW-1185">Reference proteome</keyword>
<organism evidence="2 3">
    <name type="scientific">Polaribacter cellanae</name>
    <dbReference type="NCBI Taxonomy" id="2818493"/>
    <lineage>
        <taxon>Bacteria</taxon>
        <taxon>Pseudomonadati</taxon>
        <taxon>Bacteroidota</taxon>
        <taxon>Flavobacteriia</taxon>
        <taxon>Flavobacteriales</taxon>
        <taxon>Flavobacteriaceae</taxon>
    </lineage>
</organism>
<keyword evidence="1" id="KW-0732">Signal</keyword>
<sequence>MKKKKIILGTIILLAVMAINLNHRKADETFQLNLSHLISMKIASAEDSSGCSASANCFKTIDGQTVVSGSVSCTGDYICLSGDGWVNCDNNKSACI</sequence>
<evidence type="ECO:0000313" key="3">
    <source>
        <dbReference type="Proteomes" id="UP000663920"/>
    </source>
</evidence>
<name>A0A975CT44_9FLAO</name>
<feature type="signal peptide" evidence="1">
    <location>
        <begin position="1"/>
        <end position="25"/>
    </location>
</feature>
<reference evidence="2 3" key="1">
    <citation type="submission" date="2021-03" db="EMBL/GenBank/DDBJ databases">
        <title>Complete genome of Polaribacter_sp.SM13.</title>
        <authorList>
            <person name="Jeong S.W."/>
            <person name="Bae J.W."/>
        </authorList>
    </citation>
    <scope>NUCLEOTIDE SEQUENCE [LARGE SCALE GENOMIC DNA]</scope>
    <source>
        <strain evidence="2 3">SM13</strain>
    </source>
</reference>
<dbReference type="EMBL" id="CP071869">
    <property type="protein sequence ID" value="QTE23547.1"/>
    <property type="molecule type" value="Genomic_DNA"/>
</dbReference>
<protein>
    <submittedName>
        <fullName evidence="2">Uncharacterized protein</fullName>
    </submittedName>
</protein>
<dbReference type="KEGG" id="pcea:J3359_04490"/>